<dbReference type="InterPro" id="IPR003489">
    <property type="entry name" value="RHF/RaiA"/>
</dbReference>
<dbReference type="NCBIfam" id="TIGR00741">
    <property type="entry name" value="yfiA"/>
    <property type="match status" value="1"/>
</dbReference>
<feature type="compositionally biased region" description="Basic and acidic residues" evidence="1">
    <location>
        <begin position="94"/>
        <end position="104"/>
    </location>
</feature>
<evidence type="ECO:0000313" key="2">
    <source>
        <dbReference type="EMBL" id="TWT46997.1"/>
    </source>
</evidence>
<dbReference type="CDD" id="cd00552">
    <property type="entry name" value="RaiA"/>
    <property type="match status" value="1"/>
</dbReference>
<name>A0A5C5W929_9PLAN</name>
<dbReference type="Gene3D" id="3.30.160.100">
    <property type="entry name" value="Ribosome hibernation promotion factor-like"/>
    <property type="match status" value="1"/>
</dbReference>
<reference evidence="2 3" key="1">
    <citation type="submission" date="2019-02" db="EMBL/GenBank/DDBJ databases">
        <title>Deep-cultivation of Planctomycetes and their phenomic and genomic characterization uncovers novel biology.</title>
        <authorList>
            <person name="Wiegand S."/>
            <person name="Jogler M."/>
            <person name="Boedeker C."/>
            <person name="Pinto D."/>
            <person name="Vollmers J."/>
            <person name="Rivas-Marin E."/>
            <person name="Kohn T."/>
            <person name="Peeters S.H."/>
            <person name="Heuer A."/>
            <person name="Rast P."/>
            <person name="Oberbeckmann S."/>
            <person name="Bunk B."/>
            <person name="Jeske O."/>
            <person name="Meyerdierks A."/>
            <person name="Storesund J.E."/>
            <person name="Kallscheuer N."/>
            <person name="Luecker S."/>
            <person name="Lage O.M."/>
            <person name="Pohl T."/>
            <person name="Merkel B.J."/>
            <person name="Hornburger P."/>
            <person name="Mueller R.-W."/>
            <person name="Bruemmer F."/>
            <person name="Labrenz M."/>
            <person name="Spormann A.M."/>
            <person name="Op Den Camp H."/>
            <person name="Overmann J."/>
            <person name="Amann R."/>
            <person name="Jetten M.S.M."/>
            <person name="Mascher T."/>
            <person name="Medema M.H."/>
            <person name="Devos D.P."/>
            <person name="Kaster A.-K."/>
            <person name="Ovreas L."/>
            <person name="Rohde M."/>
            <person name="Galperin M.Y."/>
            <person name="Jogler C."/>
        </authorList>
    </citation>
    <scope>NUCLEOTIDE SEQUENCE [LARGE SCALE GENOMIC DNA]</scope>
    <source>
        <strain evidence="2 3">KOR42</strain>
    </source>
</reference>
<dbReference type="EMBL" id="SIHI01000026">
    <property type="protein sequence ID" value="TWT46997.1"/>
    <property type="molecule type" value="Genomic_DNA"/>
</dbReference>
<keyword evidence="3" id="KW-1185">Reference proteome</keyword>
<proteinExistence type="predicted"/>
<sequence>MQVAITCRHGEISEDFRDYITRKAEKLLHYFERVTAIQVTLDYEGDRVRVEMLVDAEHKHDFVTHHETSADEVGPCFDQVLAKMEQQIRKYKGKLTDHRRDKPLNEVVSDQVVGSDDEEE</sequence>
<evidence type="ECO:0000256" key="1">
    <source>
        <dbReference type="SAM" id="MobiDB-lite"/>
    </source>
</evidence>
<feature type="region of interest" description="Disordered" evidence="1">
    <location>
        <begin position="93"/>
        <end position="120"/>
    </location>
</feature>
<dbReference type="Proteomes" id="UP000317243">
    <property type="component" value="Unassembled WGS sequence"/>
</dbReference>
<dbReference type="Pfam" id="PF02482">
    <property type="entry name" value="Ribosomal_S30AE"/>
    <property type="match status" value="1"/>
</dbReference>
<dbReference type="OrthoDB" id="276526at2"/>
<gene>
    <name evidence="2" type="primary">hpf</name>
    <name evidence="2" type="ORF">KOR42_42650</name>
</gene>
<evidence type="ECO:0000313" key="3">
    <source>
        <dbReference type="Proteomes" id="UP000317243"/>
    </source>
</evidence>
<dbReference type="SUPFAM" id="SSF69754">
    <property type="entry name" value="Ribosome binding protein Y (YfiA homologue)"/>
    <property type="match status" value="1"/>
</dbReference>
<dbReference type="AlphaFoldDB" id="A0A5C5W929"/>
<organism evidence="2 3">
    <name type="scientific">Thalassoglobus neptunius</name>
    <dbReference type="NCBI Taxonomy" id="1938619"/>
    <lineage>
        <taxon>Bacteria</taxon>
        <taxon>Pseudomonadati</taxon>
        <taxon>Planctomycetota</taxon>
        <taxon>Planctomycetia</taxon>
        <taxon>Planctomycetales</taxon>
        <taxon>Planctomycetaceae</taxon>
        <taxon>Thalassoglobus</taxon>
    </lineage>
</organism>
<protein>
    <submittedName>
        <fullName evidence="2">Ribosome hibernation promoting factor</fullName>
    </submittedName>
</protein>
<dbReference type="RefSeq" id="WP_146511644.1">
    <property type="nucleotide sequence ID" value="NZ_SIHI01000026.1"/>
</dbReference>
<accession>A0A5C5W929</accession>
<dbReference type="InterPro" id="IPR036567">
    <property type="entry name" value="RHF-like"/>
</dbReference>
<comment type="caution">
    <text evidence="2">The sequence shown here is derived from an EMBL/GenBank/DDBJ whole genome shotgun (WGS) entry which is preliminary data.</text>
</comment>